<dbReference type="Gene3D" id="3.90.1150.10">
    <property type="entry name" value="Aspartate Aminotransferase, domain 1"/>
    <property type="match status" value="1"/>
</dbReference>
<keyword evidence="5" id="KW-0169">Cobalamin biosynthesis</keyword>
<comment type="catalytic activity">
    <reaction evidence="9">
        <text>O-phospho-L-threonine + H(+) = (R)-1-aminopropan-2-yl phosphate + CO2</text>
        <dbReference type="Rhea" id="RHEA:11492"/>
        <dbReference type="ChEBI" id="CHEBI:15378"/>
        <dbReference type="ChEBI" id="CHEBI:16526"/>
        <dbReference type="ChEBI" id="CHEBI:58563"/>
        <dbReference type="ChEBI" id="CHEBI:58675"/>
        <dbReference type="EC" id="4.1.1.81"/>
    </reaction>
</comment>
<evidence type="ECO:0000256" key="5">
    <source>
        <dbReference type="ARBA" id="ARBA00022573"/>
    </source>
</evidence>
<evidence type="ECO:0000256" key="1">
    <source>
        <dbReference type="ARBA" id="ARBA00001933"/>
    </source>
</evidence>
<evidence type="ECO:0000256" key="9">
    <source>
        <dbReference type="ARBA" id="ARBA00048531"/>
    </source>
</evidence>
<dbReference type="AlphaFoldDB" id="A0A0K2GBD4"/>
<evidence type="ECO:0000256" key="7">
    <source>
        <dbReference type="ARBA" id="ARBA00023239"/>
    </source>
</evidence>
<dbReference type="PATRIC" id="fig|42253.5.peg.1810"/>
<evidence type="ECO:0000256" key="3">
    <source>
        <dbReference type="ARBA" id="ARBA00004953"/>
    </source>
</evidence>
<dbReference type="InterPro" id="IPR015421">
    <property type="entry name" value="PyrdxlP-dep_Trfase_major"/>
</dbReference>
<dbReference type="EC" id="4.1.1.81" evidence="4"/>
<keyword evidence="7 11" id="KW-0456">Lyase</keyword>
<sequence>MADLTCSQHAHGGNVYAAARELGRSVDKLIDFSASINPLGPAPGALRAVRRARVLEHYPDPDCWALRQALASRWRCDMDQIIVGNGSTELIHLLPTALRMRHLLVIGPTFSEYAAAMERSGGRVTAVLADRADGYAPPLVRAIEAIGANAPKRKASLPIDSVLLCNPNSPTGQACDVKEVAALARAAQRRNVRLILDETFVDYCVERSVLPVMDDVGQAIVLRSFTKFFGLPGLRIGYLVTDADTAQRIRARQIPWSVNALAQEAALAALADERHARRSRSFMVRERARFLRLLDRLPGCVPFPSQANFVLMELPRGWHARAVTAALRRQGIVIRDCSTVPGLNQRSIRMAVRARRDNDRLVRILAELLGSR</sequence>
<accession>A0A0K2GBD4</accession>
<dbReference type="KEGG" id="nmv:NITMOv2_1840"/>
<name>A0A0K2GBD4_NITMO</name>
<dbReference type="CDD" id="cd00609">
    <property type="entry name" value="AAT_like"/>
    <property type="match status" value="1"/>
</dbReference>
<comment type="cofactor">
    <cofactor evidence="1">
        <name>pyridoxal 5'-phosphate</name>
        <dbReference type="ChEBI" id="CHEBI:597326"/>
    </cofactor>
</comment>
<dbReference type="UniPathway" id="UPA00148"/>
<dbReference type="OrthoDB" id="9813612at2"/>
<dbReference type="InterPro" id="IPR005860">
    <property type="entry name" value="CobD"/>
</dbReference>
<evidence type="ECO:0000259" key="10">
    <source>
        <dbReference type="Pfam" id="PF00155"/>
    </source>
</evidence>
<proteinExistence type="predicted"/>
<dbReference type="GO" id="GO:0009236">
    <property type="term" value="P:cobalamin biosynthetic process"/>
    <property type="evidence" value="ECO:0007669"/>
    <property type="project" value="UniProtKB-UniPathway"/>
</dbReference>
<dbReference type="PROSITE" id="PS00105">
    <property type="entry name" value="AA_TRANSFER_CLASS_1"/>
    <property type="match status" value="1"/>
</dbReference>
<evidence type="ECO:0000256" key="6">
    <source>
        <dbReference type="ARBA" id="ARBA00022898"/>
    </source>
</evidence>
<dbReference type="STRING" id="42253.NITMOv2_1840"/>
<keyword evidence="12" id="KW-1185">Reference proteome</keyword>
<dbReference type="GO" id="GO:0048472">
    <property type="term" value="F:threonine-phosphate decarboxylase activity"/>
    <property type="evidence" value="ECO:0007669"/>
    <property type="project" value="UniProtKB-EC"/>
</dbReference>
<dbReference type="InterPro" id="IPR004839">
    <property type="entry name" value="Aminotransferase_I/II_large"/>
</dbReference>
<reference evidence="11 12" key="1">
    <citation type="journal article" date="2015" name="Proc. Natl. Acad. Sci. U.S.A.">
        <title>Expanded metabolic versatility of ubiquitous nitrite-oxidizing bacteria from the genus Nitrospira.</title>
        <authorList>
            <person name="Koch H."/>
            <person name="Lucker S."/>
            <person name="Albertsen M."/>
            <person name="Kitzinger K."/>
            <person name="Herbold C."/>
            <person name="Spieck E."/>
            <person name="Nielsen P.H."/>
            <person name="Wagner M."/>
            <person name="Daims H."/>
        </authorList>
    </citation>
    <scope>NUCLEOTIDE SEQUENCE [LARGE SCALE GENOMIC DNA]</scope>
    <source>
        <strain evidence="11 12">NSP M-1</strain>
    </source>
</reference>
<dbReference type="RefSeq" id="WP_053379452.1">
    <property type="nucleotide sequence ID" value="NZ_CP011801.1"/>
</dbReference>
<evidence type="ECO:0000313" key="11">
    <source>
        <dbReference type="EMBL" id="ALA58260.1"/>
    </source>
</evidence>
<dbReference type="EMBL" id="CP011801">
    <property type="protein sequence ID" value="ALA58260.1"/>
    <property type="molecule type" value="Genomic_DNA"/>
</dbReference>
<comment type="pathway">
    <text evidence="3">Cofactor biosynthesis; adenosylcobalamin biosynthesis.</text>
</comment>
<gene>
    <name evidence="11" type="primary">cobD</name>
    <name evidence="11" type="ORF">NITMOv2_1840</name>
</gene>
<dbReference type="Pfam" id="PF00155">
    <property type="entry name" value="Aminotran_1_2"/>
    <property type="match status" value="1"/>
</dbReference>
<dbReference type="PANTHER" id="PTHR42885">
    <property type="entry name" value="HISTIDINOL-PHOSPHATE AMINOTRANSFERASE-RELATED"/>
    <property type="match status" value="1"/>
</dbReference>
<dbReference type="GO" id="GO:0030170">
    <property type="term" value="F:pyridoxal phosphate binding"/>
    <property type="evidence" value="ECO:0007669"/>
    <property type="project" value="InterPro"/>
</dbReference>
<protein>
    <recommendedName>
        <fullName evidence="4">threonine-phosphate decarboxylase</fullName>
        <ecNumber evidence="4">4.1.1.81</ecNumber>
    </recommendedName>
    <alternativeName>
        <fullName evidence="8">L-threonine-O-3-phosphate decarboxylase</fullName>
    </alternativeName>
</protein>
<dbReference type="NCBIfam" id="TIGR01140">
    <property type="entry name" value="L_thr_O3P_dcar"/>
    <property type="match status" value="1"/>
</dbReference>
<dbReference type="PANTHER" id="PTHR42885:SF1">
    <property type="entry name" value="THREONINE-PHOSPHATE DECARBOXYLASE"/>
    <property type="match status" value="1"/>
</dbReference>
<evidence type="ECO:0000313" key="12">
    <source>
        <dbReference type="Proteomes" id="UP000069205"/>
    </source>
</evidence>
<evidence type="ECO:0000256" key="8">
    <source>
        <dbReference type="ARBA" id="ARBA00029996"/>
    </source>
</evidence>
<evidence type="ECO:0000256" key="2">
    <source>
        <dbReference type="ARBA" id="ARBA00003444"/>
    </source>
</evidence>
<organism evidence="11 12">
    <name type="scientific">Nitrospira moscoviensis</name>
    <dbReference type="NCBI Taxonomy" id="42253"/>
    <lineage>
        <taxon>Bacteria</taxon>
        <taxon>Pseudomonadati</taxon>
        <taxon>Nitrospirota</taxon>
        <taxon>Nitrospiria</taxon>
        <taxon>Nitrospirales</taxon>
        <taxon>Nitrospiraceae</taxon>
        <taxon>Nitrospira</taxon>
    </lineage>
</organism>
<keyword evidence="6" id="KW-0663">Pyridoxal phosphate</keyword>
<dbReference type="InterPro" id="IPR015424">
    <property type="entry name" value="PyrdxlP-dep_Trfase"/>
</dbReference>
<feature type="domain" description="Aminotransferase class I/classII large" evidence="10">
    <location>
        <begin position="28"/>
        <end position="364"/>
    </location>
</feature>
<dbReference type="Gene3D" id="3.40.640.10">
    <property type="entry name" value="Type I PLP-dependent aspartate aminotransferase-like (Major domain)"/>
    <property type="match status" value="1"/>
</dbReference>
<dbReference type="Proteomes" id="UP000069205">
    <property type="component" value="Chromosome"/>
</dbReference>
<dbReference type="InterPro" id="IPR015422">
    <property type="entry name" value="PyrdxlP-dep_Trfase_small"/>
</dbReference>
<dbReference type="InterPro" id="IPR004838">
    <property type="entry name" value="NHTrfase_class1_PyrdxlP-BS"/>
</dbReference>
<dbReference type="SUPFAM" id="SSF53383">
    <property type="entry name" value="PLP-dependent transferases"/>
    <property type="match status" value="1"/>
</dbReference>
<evidence type="ECO:0000256" key="4">
    <source>
        <dbReference type="ARBA" id="ARBA00012285"/>
    </source>
</evidence>
<comment type="function">
    <text evidence="2">Decarboxylates L-threonine-O-3-phosphate to yield (R)-1-amino-2-propanol O-2-phosphate, the precursor for the linkage between the nucleotide loop and the corrin ring in cobalamin.</text>
</comment>